<protein>
    <recommendedName>
        <fullName evidence="4">Histidinolphosphatase-like protein</fullName>
    </recommendedName>
</protein>
<evidence type="ECO:0000313" key="2">
    <source>
        <dbReference type="EMBL" id="KAK1772320.1"/>
    </source>
</evidence>
<organism evidence="2 3">
    <name type="scientific">Phialemonium atrogriseum</name>
    <dbReference type="NCBI Taxonomy" id="1093897"/>
    <lineage>
        <taxon>Eukaryota</taxon>
        <taxon>Fungi</taxon>
        <taxon>Dikarya</taxon>
        <taxon>Ascomycota</taxon>
        <taxon>Pezizomycotina</taxon>
        <taxon>Sordariomycetes</taxon>
        <taxon>Sordariomycetidae</taxon>
        <taxon>Cephalothecales</taxon>
        <taxon>Cephalothecaceae</taxon>
        <taxon>Phialemonium</taxon>
    </lineage>
</organism>
<dbReference type="AlphaFoldDB" id="A0AAJ0FTN1"/>
<evidence type="ECO:0000256" key="1">
    <source>
        <dbReference type="SAM" id="MobiDB-lite"/>
    </source>
</evidence>
<dbReference type="GeneID" id="85311135"/>
<feature type="region of interest" description="Disordered" evidence="1">
    <location>
        <begin position="1"/>
        <end position="34"/>
    </location>
</feature>
<dbReference type="EMBL" id="MU838997">
    <property type="protein sequence ID" value="KAK1772320.1"/>
    <property type="molecule type" value="Genomic_DNA"/>
</dbReference>
<evidence type="ECO:0008006" key="4">
    <source>
        <dbReference type="Google" id="ProtNLM"/>
    </source>
</evidence>
<proteinExistence type="predicted"/>
<gene>
    <name evidence="2" type="ORF">QBC33DRAFT_5390</name>
</gene>
<keyword evidence="3" id="KW-1185">Reference proteome</keyword>
<evidence type="ECO:0000313" key="3">
    <source>
        <dbReference type="Proteomes" id="UP001244011"/>
    </source>
</evidence>
<accession>A0AAJ0FTN1</accession>
<reference evidence="2" key="1">
    <citation type="submission" date="2023-06" db="EMBL/GenBank/DDBJ databases">
        <title>Genome-scale phylogeny and comparative genomics of the fungal order Sordariales.</title>
        <authorList>
            <consortium name="Lawrence Berkeley National Laboratory"/>
            <person name="Hensen N."/>
            <person name="Bonometti L."/>
            <person name="Westerberg I."/>
            <person name="Brannstrom I.O."/>
            <person name="Guillou S."/>
            <person name="Cros-Aarteil S."/>
            <person name="Calhoun S."/>
            <person name="Haridas S."/>
            <person name="Kuo A."/>
            <person name="Mondo S."/>
            <person name="Pangilinan J."/>
            <person name="Riley R."/>
            <person name="Labutti K."/>
            <person name="Andreopoulos B."/>
            <person name="Lipzen A."/>
            <person name="Chen C."/>
            <person name="Yanf M."/>
            <person name="Daum C."/>
            <person name="Ng V."/>
            <person name="Clum A."/>
            <person name="Steindorff A."/>
            <person name="Ohm R."/>
            <person name="Martin F."/>
            <person name="Silar P."/>
            <person name="Natvig D."/>
            <person name="Lalanne C."/>
            <person name="Gautier V."/>
            <person name="Ament-Velasquez S.L."/>
            <person name="Kruys A."/>
            <person name="Hutchinson M.I."/>
            <person name="Powell A.J."/>
            <person name="Barry K."/>
            <person name="Miller A.N."/>
            <person name="Grigoriev I.V."/>
            <person name="Debuchy R."/>
            <person name="Gladieux P."/>
            <person name="Thoren M.H."/>
            <person name="Johannesson H."/>
        </authorList>
    </citation>
    <scope>NUCLEOTIDE SEQUENCE</scope>
    <source>
        <strain evidence="2">8032-3</strain>
    </source>
</reference>
<sequence length="211" mass="22966">MSTSAPTPTPPATITLHSPSKYATTSPDTSASASPPLTWLHRTWTVTHSTLAMWRSARNVRITYSPHPPRESDGAARINDLVEYESAGGKGGVKTVDGVDTAAASGTGVWDWRGRGWLFFVSSRWEVLGWGERPLPGGGEGAVERWVVTWFAPTLFTKEGVDIYSDRAEGGSEETVREVLAALKGLDAKPVARMCEKDMRPVEISLPWKGR</sequence>
<comment type="caution">
    <text evidence="2">The sequence shown here is derived from an EMBL/GenBank/DDBJ whole genome shotgun (WGS) entry which is preliminary data.</text>
</comment>
<dbReference type="RefSeq" id="XP_060288533.1">
    <property type="nucleotide sequence ID" value="XM_060427948.1"/>
</dbReference>
<dbReference type="Proteomes" id="UP001244011">
    <property type="component" value="Unassembled WGS sequence"/>
</dbReference>
<name>A0AAJ0FTN1_9PEZI</name>
<feature type="compositionally biased region" description="Low complexity" evidence="1">
    <location>
        <begin position="23"/>
        <end position="34"/>
    </location>
</feature>